<accession>A0A5J9T0Z8</accession>
<dbReference type="AlphaFoldDB" id="A0A5J9T0Z8"/>
<feature type="non-terminal residue" evidence="2">
    <location>
        <position position="1"/>
    </location>
</feature>
<evidence type="ECO:0000313" key="3">
    <source>
        <dbReference type="Proteomes" id="UP000324897"/>
    </source>
</evidence>
<organism evidence="2 3">
    <name type="scientific">Eragrostis curvula</name>
    <name type="common">weeping love grass</name>
    <dbReference type="NCBI Taxonomy" id="38414"/>
    <lineage>
        <taxon>Eukaryota</taxon>
        <taxon>Viridiplantae</taxon>
        <taxon>Streptophyta</taxon>
        <taxon>Embryophyta</taxon>
        <taxon>Tracheophyta</taxon>
        <taxon>Spermatophyta</taxon>
        <taxon>Magnoliopsida</taxon>
        <taxon>Liliopsida</taxon>
        <taxon>Poales</taxon>
        <taxon>Poaceae</taxon>
        <taxon>PACMAD clade</taxon>
        <taxon>Chloridoideae</taxon>
        <taxon>Eragrostideae</taxon>
        <taxon>Eragrostidinae</taxon>
        <taxon>Eragrostis</taxon>
    </lineage>
</organism>
<protein>
    <submittedName>
        <fullName evidence="2">Uncharacterized protein</fullName>
    </submittedName>
</protein>
<gene>
    <name evidence="2" type="ORF">EJB05_48064</name>
</gene>
<dbReference type="Proteomes" id="UP000324897">
    <property type="component" value="Unassembled WGS sequence"/>
</dbReference>
<dbReference type="EMBL" id="RWGY01000051">
    <property type="protein sequence ID" value="TVU04920.1"/>
    <property type="molecule type" value="Genomic_DNA"/>
</dbReference>
<keyword evidence="3" id="KW-1185">Reference proteome</keyword>
<name>A0A5J9T0Z8_9POAL</name>
<feature type="region of interest" description="Disordered" evidence="1">
    <location>
        <begin position="1"/>
        <end position="88"/>
    </location>
</feature>
<proteinExistence type="predicted"/>
<feature type="compositionally biased region" description="Basic and acidic residues" evidence="1">
    <location>
        <begin position="49"/>
        <end position="88"/>
    </location>
</feature>
<sequence>MDRGAGRTRGGNTDAPAQSSKVKKQALSKESILLGKQRAHPNQQPPQKIVEHFVKILEREPSHVADRPSDYDRSITKSYHEQMKQNRK</sequence>
<comment type="caution">
    <text evidence="2">The sequence shown here is derived from an EMBL/GenBank/DDBJ whole genome shotgun (WGS) entry which is preliminary data.</text>
</comment>
<reference evidence="2 3" key="1">
    <citation type="journal article" date="2019" name="Sci. Rep.">
        <title>A high-quality genome of Eragrostis curvula grass provides insights into Poaceae evolution and supports new strategies to enhance forage quality.</title>
        <authorList>
            <person name="Carballo J."/>
            <person name="Santos B.A.C.M."/>
            <person name="Zappacosta D."/>
            <person name="Garbus I."/>
            <person name="Selva J.P."/>
            <person name="Gallo C.A."/>
            <person name="Diaz A."/>
            <person name="Albertini E."/>
            <person name="Caccamo M."/>
            <person name="Echenique V."/>
        </authorList>
    </citation>
    <scope>NUCLEOTIDE SEQUENCE [LARGE SCALE GENOMIC DNA]</scope>
    <source>
        <strain evidence="3">cv. Victoria</strain>
        <tissue evidence="2">Leaf</tissue>
    </source>
</reference>
<evidence type="ECO:0000313" key="2">
    <source>
        <dbReference type="EMBL" id="TVU04920.1"/>
    </source>
</evidence>
<dbReference type="Gramene" id="TVU04920">
    <property type="protein sequence ID" value="TVU04920"/>
    <property type="gene ID" value="EJB05_48064"/>
</dbReference>
<evidence type="ECO:0000256" key="1">
    <source>
        <dbReference type="SAM" id="MobiDB-lite"/>
    </source>
</evidence>